<organism evidence="2 3">
    <name type="scientific">Roseibium aggregatum (strain ATCC 25650 / DSM 13394 / JCM 20685 / NBRC 16684 / NCIMB 2208 / IAM 12614 / B1)</name>
    <name type="common">Stappia aggregata</name>
    <dbReference type="NCBI Taxonomy" id="384765"/>
    <lineage>
        <taxon>Bacteria</taxon>
        <taxon>Pseudomonadati</taxon>
        <taxon>Pseudomonadota</taxon>
        <taxon>Alphaproteobacteria</taxon>
        <taxon>Hyphomicrobiales</taxon>
        <taxon>Stappiaceae</taxon>
        <taxon>Roseibium</taxon>
    </lineage>
</organism>
<evidence type="ECO:0000313" key="3">
    <source>
        <dbReference type="Proteomes" id="UP000004848"/>
    </source>
</evidence>
<dbReference type="InterPro" id="IPR052729">
    <property type="entry name" value="Acyl/Acetyltrans_Enzymes"/>
</dbReference>
<sequence length="241" mass="25498">MVVLDNDRVVATALTTPFGSVATLNMIIVDEAMRGQGLGRRVMNEVMRKAEPDEWRLIATAEGLPLYEKLGFKAVSDIVQHQGIVKSKSRGQQPDGDGAADLRIGSASDAAELAALDQAASGMARRVLVDALFQAGQVFVLEEQGKITAFAALREFGRGKVVGPVVASSPEDAKRLLTHVLKRCEGQFLRVDTDTKTGLGPWLTEQGLAHAGGGTAMRLGKTTKIASSGPQTYTLAAQALG</sequence>
<dbReference type="PANTHER" id="PTHR47237:SF2">
    <property type="entry name" value="BLL4206 PROTEIN"/>
    <property type="match status" value="1"/>
</dbReference>
<dbReference type="Gene3D" id="3.40.630.90">
    <property type="match status" value="1"/>
</dbReference>
<dbReference type="Pfam" id="PF18014">
    <property type="entry name" value="Acetyltransf_18"/>
    <property type="match status" value="1"/>
</dbReference>
<dbReference type="PANTHER" id="PTHR47237">
    <property type="entry name" value="SLL0310 PROTEIN"/>
    <property type="match status" value="1"/>
</dbReference>
<dbReference type="Proteomes" id="UP000004848">
    <property type="component" value="Unassembled WGS sequence"/>
</dbReference>
<dbReference type="CDD" id="cd04301">
    <property type="entry name" value="NAT_SF"/>
    <property type="match status" value="1"/>
</dbReference>
<dbReference type="InterPro" id="IPR016181">
    <property type="entry name" value="Acyl_CoA_acyltransferase"/>
</dbReference>
<accession>A0NZD7</accession>
<dbReference type="GO" id="GO:0016747">
    <property type="term" value="F:acyltransferase activity, transferring groups other than amino-acyl groups"/>
    <property type="evidence" value="ECO:0007669"/>
    <property type="project" value="InterPro"/>
</dbReference>
<reference evidence="2 3" key="1">
    <citation type="submission" date="2006-05" db="EMBL/GenBank/DDBJ databases">
        <authorList>
            <person name="King G."/>
            <person name="Ferriera S."/>
            <person name="Johnson J."/>
            <person name="Kravitz S."/>
            <person name="Beeson K."/>
            <person name="Sutton G."/>
            <person name="Rogers Y.-H."/>
            <person name="Friedman R."/>
            <person name="Frazier M."/>
            <person name="Venter J.C."/>
        </authorList>
    </citation>
    <scope>NUCLEOTIDE SEQUENCE [LARGE SCALE GENOMIC DNA]</scope>
    <source>
        <strain evidence="3">ATCC 25650 / DSM 13394 / JCM 20685 / NBRC 16684 / NCIMB 2208 / IAM 12614 / B1</strain>
    </source>
</reference>
<dbReference type="InterPro" id="IPR041496">
    <property type="entry name" value="YitH/HolE_GNAT"/>
</dbReference>
<dbReference type="SUPFAM" id="SSF55729">
    <property type="entry name" value="Acyl-CoA N-acyltransferases (Nat)"/>
    <property type="match status" value="1"/>
</dbReference>
<dbReference type="eggNOG" id="COG0456">
    <property type="taxonomic scope" value="Bacteria"/>
</dbReference>
<proteinExistence type="predicted"/>
<evidence type="ECO:0000313" key="2">
    <source>
        <dbReference type="EMBL" id="EAV41816.1"/>
    </source>
</evidence>
<name>A0NZD7_ROSAI</name>
<dbReference type="Pfam" id="PF13673">
    <property type="entry name" value="Acetyltransf_10"/>
    <property type="match status" value="1"/>
</dbReference>
<dbReference type="EMBL" id="AAUW01000018">
    <property type="protein sequence ID" value="EAV41816.1"/>
    <property type="molecule type" value="Genomic_DNA"/>
</dbReference>
<evidence type="ECO:0000259" key="1">
    <source>
        <dbReference type="PROSITE" id="PS51186"/>
    </source>
</evidence>
<dbReference type="InterPro" id="IPR000182">
    <property type="entry name" value="GNAT_dom"/>
</dbReference>
<gene>
    <name evidence="2" type="ORF">SIAM614_31126</name>
</gene>
<dbReference type="PROSITE" id="PS51186">
    <property type="entry name" value="GNAT"/>
    <property type="match status" value="1"/>
</dbReference>
<dbReference type="AlphaFoldDB" id="A0NZD7"/>
<comment type="caution">
    <text evidence="2">The sequence shown here is derived from an EMBL/GenBank/DDBJ whole genome shotgun (WGS) entry which is preliminary data.</text>
</comment>
<feature type="domain" description="N-acetyltransferase" evidence="1">
    <location>
        <begin position="1"/>
        <end position="91"/>
    </location>
</feature>
<dbReference type="Gene3D" id="3.40.630.30">
    <property type="match status" value="1"/>
</dbReference>
<protein>
    <recommendedName>
        <fullName evidence="1">N-acetyltransferase domain-containing protein</fullName>
    </recommendedName>
</protein>